<feature type="compositionally biased region" description="Basic and acidic residues" evidence="3">
    <location>
        <begin position="640"/>
        <end position="652"/>
    </location>
</feature>
<keyword evidence="5" id="KW-1185">Reference proteome</keyword>
<reference evidence="4 5" key="1">
    <citation type="submission" date="2019-03" db="EMBL/GenBank/DDBJ databases">
        <title>Rhodosporidium diobovatum UCD-FST 08-225 genome sequencing, assembly, and annotation.</title>
        <authorList>
            <person name="Fakankun I.U."/>
            <person name="Fristensky B."/>
            <person name="Levin D.B."/>
        </authorList>
    </citation>
    <scope>NUCLEOTIDE SEQUENCE [LARGE SCALE GENOMIC DNA]</scope>
    <source>
        <strain evidence="4 5">UCD-FST 08-225</strain>
    </source>
</reference>
<dbReference type="STRING" id="5288.A0A5C5FKY5"/>
<feature type="compositionally biased region" description="Low complexity" evidence="3">
    <location>
        <begin position="25"/>
        <end position="46"/>
    </location>
</feature>
<dbReference type="Proteomes" id="UP000311382">
    <property type="component" value="Unassembled WGS sequence"/>
</dbReference>
<dbReference type="PROSITE" id="PS51450">
    <property type="entry name" value="LRR"/>
    <property type="match status" value="1"/>
</dbReference>
<dbReference type="InterPro" id="IPR032675">
    <property type="entry name" value="LRR_dom_sf"/>
</dbReference>
<gene>
    <name evidence="4" type="ORF">DMC30DRAFT_119140</name>
</gene>
<feature type="region of interest" description="Disordered" evidence="3">
    <location>
        <begin position="407"/>
        <end position="432"/>
    </location>
</feature>
<evidence type="ECO:0000256" key="1">
    <source>
        <dbReference type="ARBA" id="ARBA00022614"/>
    </source>
</evidence>
<feature type="region of interest" description="Disordered" evidence="3">
    <location>
        <begin position="1"/>
        <end position="73"/>
    </location>
</feature>
<protein>
    <submittedName>
        <fullName evidence="4">Serine/arginine repetitive matrix protein 2</fullName>
    </submittedName>
</protein>
<keyword evidence="1" id="KW-0433">Leucine-rich repeat</keyword>
<name>A0A5C5FKY5_9BASI</name>
<evidence type="ECO:0000256" key="2">
    <source>
        <dbReference type="ARBA" id="ARBA00022737"/>
    </source>
</evidence>
<feature type="compositionally biased region" description="Basic and acidic residues" evidence="3">
    <location>
        <begin position="744"/>
        <end position="762"/>
    </location>
</feature>
<dbReference type="SMART" id="SM00369">
    <property type="entry name" value="LRR_TYP"/>
    <property type="match status" value="2"/>
</dbReference>
<dbReference type="InterPro" id="IPR050216">
    <property type="entry name" value="LRR_domain-containing"/>
</dbReference>
<dbReference type="Gene3D" id="3.80.10.10">
    <property type="entry name" value="Ribonuclease Inhibitor"/>
    <property type="match status" value="1"/>
</dbReference>
<feature type="region of interest" description="Disordered" evidence="3">
    <location>
        <begin position="740"/>
        <end position="768"/>
    </location>
</feature>
<comment type="caution">
    <text evidence="4">The sequence shown here is derived from an EMBL/GenBank/DDBJ whole genome shotgun (WGS) entry which is preliminary data.</text>
</comment>
<keyword evidence="2" id="KW-0677">Repeat</keyword>
<feature type="region of interest" description="Disordered" evidence="3">
    <location>
        <begin position="590"/>
        <end position="653"/>
    </location>
</feature>
<evidence type="ECO:0000313" key="5">
    <source>
        <dbReference type="Proteomes" id="UP000311382"/>
    </source>
</evidence>
<feature type="compositionally biased region" description="Acidic residues" evidence="3">
    <location>
        <begin position="47"/>
        <end position="66"/>
    </location>
</feature>
<accession>A0A5C5FKY5</accession>
<feature type="compositionally biased region" description="Basic and acidic residues" evidence="3">
    <location>
        <begin position="408"/>
        <end position="417"/>
    </location>
</feature>
<feature type="compositionally biased region" description="Low complexity" evidence="3">
    <location>
        <begin position="612"/>
        <end position="630"/>
    </location>
</feature>
<dbReference type="InterPro" id="IPR003591">
    <property type="entry name" value="Leu-rich_rpt_typical-subtyp"/>
</dbReference>
<dbReference type="Pfam" id="PF13855">
    <property type="entry name" value="LRR_8"/>
    <property type="match status" value="1"/>
</dbReference>
<dbReference type="SUPFAM" id="SSF52058">
    <property type="entry name" value="L domain-like"/>
    <property type="match status" value="1"/>
</dbReference>
<proteinExistence type="predicted"/>
<feature type="compositionally biased region" description="Basic residues" evidence="3">
    <location>
        <begin position="418"/>
        <end position="429"/>
    </location>
</feature>
<dbReference type="AlphaFoldDB" id="A0A5C5FKY5"/>
<evidence type="ECO:0000256" key="3">
    <source>
        <dbReference type="SAM" id="MobiDB-lite"/>
    </source>
</evidence>
<evidence type="ECO:0000313" key="4">
    <source>
        <dbReference type="EMBL" id="TNY17448.1"/>
    </source>
</evidence>
<feature type="compositionally biased region" description="Pro residues" evidence="3">
    <location>
        <begin position="594"/>
        <end position="603"/>
    </location>
</feature>
<organism evidence="4 5">
    <name type="scientific">Rhodotorula diobovata</name>
    <dbReference type="NCBI Taxonomy" id="5288"/>
    <lineage>
        <taxon>Eukaryota</taxon>
        <taxon>Fungi</taxon>
        <taxon>Dikarya</taxon>
        <taxon>Basidiomycota</taxon>
        <taxon>Pucciniomycotina</taxon>
        <taxon>Microbotryomycetes</taxon>
        <taxon>Sporidiobolales</taxon>
        <taxon>Sporidiobolaceae</taxon>
        <taxon>Rhodotorula</taxon>
    </lineage>
</organism>
<sequence length="791" mass="84368">MSGSPGALRPVTLLPTPRPPPPFIRRPSSVSSSSFLSTTTSSLSEASSDEDDSDTEDDDDDDDDAIEGYWSSSGLSGDESRFAARLDLSLRAPSGSSNVGAVAGLSANPAQAGTTSPIARSNLRLSLAVLRARQSLGSHSYDALAASLKSLSAALPALSTLTRAPGSSGADNPLGVFVPTLARLASDVRAALLDEGDKGREFRRTKLAREDAKALVGLKQRWCAGGGAAAGGKGKGREADTLEWVAAVEAAVAHNPVPDFVALDERFAHLTPALLTSLEAFLLPSSLPRLSLSNLGLTDVDLAGWTALSRLEEVTAWYLSFVVGDPDEARQRAKKALDGVKSLDLSKNKLTTFPLYLCRLLPRLETLSLSHNQFPHLPPWVTLFSSLRRLRTHGNRLVSARKALKPLARPEADARNGRERRRAHPKRAGTRADVRDALPAVRAAVLDAPLEALLPSEQLAGPASLFSVAAELVRAQLLGPTAERIDADADPFLPPHLHDVLSGAYSCASCSRFVLPSSLSHIPPFTERAHHLDPGISLPSRLVPPPVPVPALFSPPTTPPLQREQHPPRFLSAAERPATLEQRLLLALLARLDAPPPPPPAPPRSSRRRGSEASLSSLGSSSRPGPGAARAPPPLAPPPRRRDREGSRRQDRVPALPTLVLGAPAWRFCALCAAAHLGMDDVLARRADQELDDAEAAELGSARAEALRWAATVRSWQCGCLVCHEERRVRGLEDVDEAAATAAGEREGQKEGEGDRGKEGGGRTRVLRWFRRKEQPREDIAAAGGGYGRVD</sequence>
<dbReference type="EMBL" id="SOZI01000202">
    <property type="protein sequence ID" value="TNY17448.1"/>
    <property type="molecule type" value="Genomic_DNA"/>
</dbReference>
<dbReference type="InterPro" id="IPR001611">
    <property type="entry name" value="Leu-rich_rpt"/>
</dbReference>
<dbReference type="OrthoDB" id="660555at2759"/>
<dbReference type="PANTHER" id="PTHR48051:SF1">
    <property type="entry name" value="RAS SUPPRESSOR PROTEIN 1"/>
    <property type="match status" value="1"/>
</dbReference>
<dbReference type="PANTHER" id="PTHR48051">
    <property type="match status" value="1"/>
</dbReference>
<dbReference type="GO" id="GO:0005737">
    <property type="term" value="C:cytoplasm"/>
    <property type="evidence" value="ECO:0007669"/>
    <property type="project" value="TreeGrafter"/>
</dbReference>